<feature type="region of interest" description="Disordered" evidence="2">
    <location>
        <begin position="130"/>
        <end position="157"/>
    </location>
</feature>
<dbReference type="OrthoDB" id="9790815at2"/>
<keyword evidence="4" id="KW-1185">Reference proteome</keyword>
<dbReference type="InterPro" id="IPR050282">
    <property type="entry name" value="Cycloisomerase_2"/>
</dbReference>
<dbReference type="InterPro" id="IPR019405">
    <property type="entry name" value="Lactonase_7-beta_prop"/>
</dbReference>
<protein>
    <submittedName>
        <fullName evidence="3">Lactonase family protein</fullName>
    </submittedName>
</protein>
<evidence type="ECO:0000256" key="2">
    <source>
        <dbReference type="SAM" id="MobiDB-lite"/>
    </source>
</evidence>
<dbReference type="AlphaFoldDB" id="A0A4Y6UVJ6"/>
<name>A0A4Y6UVJ6_SACBS</name>
<accession>A0A4Y6UVJ6</accession>
<dbReference type="InterPro" id="IPR015943">
    <property type="entry name" value="WD40/YVTN_repeat-like_dom_sf"/>
</dbReference>
<dbReference type="Proteomes" id="UP000316968">
    <property type="component" value="Chromosome"/>
</dbReference>
<dbReference type="GO" id="GO:0005829">
    <property type="term" value="C:cytosol"/>
    <property type="evidence" value="ECO:0007669"/>
    <property type="project" value="TreeGrafter"/>
</dbReference>
<feature type="region of interest" description="Disordered" evidence="2">
    <location>
        <begin position="76"/>
        <end position="98"/>
    </location>
</feature>
<organism evidence="3 4">
    <name type="scientific">Saccharibacillus brassicae</name>
    <dbReference type="NCBI Taxonomy" id="2583377"/>
    <lineage>
        <taxon>Bacteria</taxon>
        <taxon>Bacillati</taxon>
        <taxon>Bacillota</taxon>
        <taxon>Bacilli</taxon>
        <taxon>Bacillales</taxon>
        <taxon>Paenibacillaceae</taxon>
        <taxon>Saccharibacillus</taxon>
    </lineage>
</organism>
<dbReference type="EMBL" id="CP041217">
    <property type="protein sequence ID" value="QDH21762.1"/>
    <property type="molecule type" value="Genomic_DNA"/>
</dbReference>
<sequence length="356" mass="38700">MTALDHTRHFYVGTYASDTEEGLFHATLNTENGEMHVVSGLGGIENPSYLAISPNRRNLYAVSEKEYGEILSYTIDPDTKELNPNDRQSSEGSSPCFVEPTPDGKMLLAANYGGCVVAFAVRDRGVLEQTSRVRHTGSGPHPERQTEPHPHSFVSSPDGVYLFAPDLGTDRIAQYTLEDERLFNQGEIELPGGTGPRTMAFHPKGKWAYVTGELDNTVTMLDYDMQSGRLAPAQSEPLLPELQASDPANTAAHTAVSPCGRFVYVSNRGDDSITQFKTDLSNGRLTFVERVPSGGRVPRHFAITDGFLLAAHQDSGQIVSFAIGEEDGRLTPTGFALELNRPVCVCPLPDAADVTI</sequence>
<evidence type="ECO:0000313" key="3">
    <source>
        <dbReference type="EMBL" id="QDH21762.1"/>
    </source>
</evidence>
<evidence type="ECO:0000313" key="4">
    <source>
        <dbReference type="Proteomes" id="UP000316968"/>
    </source>
</evidence>
<dbReference type="Gene3D" id="2.130.10.10">
    <property type="entry name" value="YVTN repeat-like/Quinoprotein amine dehydrogenase"/>
    <property type="match status" value="1"/>
</dbReference>
<feature type="compositionally biased region" description="Basic and acidic residues" evidence="2">
    <location>
        <begin position="141"/>
        <end position="150"/>
    </location>
</feature>
<dbReference type="SUPFAM" id="SSF51004">
    <property type="entry name" value="C-terminal (heme d1) domain of cytochrome cd1-nitrite reductase"/>
    <property type="match status" value="1"/>
</dbReference>
<dbReference type="PANTHER" id="PTHR30344">
    <property type="entry name" value="6-PHOSPHOGLUCONOLACTONASE-RELATED"/>
    <property type="match status" value="1"/>
</dbReference>
<dbReference type="GO" id="GO:0017057">
    <property type="term" value="F:6-phosphogluconolactonase activity"/>
    <property type="evidence" value="ECO:0007669"/>
    <property type="project" value="TreeGrafter"/>
</dbReference>
<reference evidence="3 4" key="1">
    <citation type="submission" date="2019-06" db="EMBL/GenBank/DDBJ databases">
        <title>Saccharibacillus brassicae sp. nov., an endophytic bacterium isolated from Chinese cabbage seeds (Brassica pekinensis).</title>
        <authorList>
            <person name="Jiang L."/>
            <person name="Lee J."/>
            <person name="Kim S.W."/>
        </authorList>
    </citation>
    <scope>NUCLEOTIDE SEQUENCE [LARGE SCALE GENOMIC DNA]</scope>
    <source>
        <strain evidence="4">KCTC 43072 / ATSA2</strain>
    </source>
</reference>
<evidence type="ECO:0000256" key="1">
    <source>
        <dbReference type="ARBA" id="ARBA00005564"/>
    </source>
</evidence>
<dbReference type="Pfam" id="PF10282">
    <property type="entry name" value="Lactonase"/>
    <property type="match status" value="1"/>
</dbReference>
<dbReference type="KEGG" id="saca:FFV09_13435"/>
<dbReference type="RefSeq" id="WP_141448306.1">
    <property type="nucleotide sequence ID" value="NZ_CP041217.1"/>
</dbReference>
<dbReference type="InterPro" id="IPR011048">
    <property type="entry name" value="Haem_d1_sf"/>
</dbReference>
<dbReference type="PANTHER" id="PTHR30344:SF1">
    <property type="entry name" value="6-PHOSPHOGLUCONOLACTONASE"/>
    <property type="match status" value="1"/>
</dbReference>
<gene>
    <name evidence="3" type="ORF">FFV09_13435</name>
</gene>
<comment type="similarity">
    <text evidence="1">Belongs to the cycloisomerase 2 family.</text>
</comment>
<proteinExistence type="inferred from homology"/>